<evidence type="ECO:0000313" key="2">
    <source>
        <dbReference type="EMBL" id="CAD9004814.1"/>
    </source>
</evidence>
<gene>
    <name evidence="2" type="ORF">EGYM00392_LOCUS15901</name>
</gene>
<feature type="transmembrane region" description="Helical" evidence="1">
    <location>
        <begin position="349"/>
        <end position="370"/>
    </location>
</feature>
<accession>A0A7S1I9G0</accession>
<feature type="transmembrane region" description="Helical" evidence="1">
    <location>
        <begin position="25"/>
        <end position="45"/>
    </location>
</feature>
<dbReference type="EMBL" id="HBGA01043861">
    <property type="protein sequence ID" value="CAD9004814.1"/>
    <property type="molecule type" value="Transcribed_RNA"/>
</dbReference>
<keyword evidence="1" id="KW-1133">Transmembrane helix</keyword>
<keyword evidence="1" id="KW-0812">Transmembrane</keyword>
<dbReference type="InterPro" id="IPR018790">
    <property type="entry name" value="DUF2358"/>
</dbReference>
<evidence type="ECO:0008006" key="3">
    <source>
        <dbReference type="Google" id="ProtNLM"/>
    </source>
</evidence>
<evidence type="ECO:0000256" key="1">
    <source>
        <dbReference type="SAM" id="Phobius"/>
    </source>
</evidence>
<name>A0A7S1I9G0_9EUGL</name>
<dbReference type="Pfam" id="PF10184">
    <property type="entry name" value="DUF2358"/>
    <property type="match status" value="1"/>
</dbReference>
<keyword evidence="1" id="KW-0472">Membrane</keyword>
<sequence length="390" mass="43126">MAGGASQALCPAVLHMPRTVVCSRWAMAAAMLLSFVVFVVCTHYRNGPWAIQAVVTPPGLRTSPWTAQPPVTARGWASGVQTAHHMHRATAPTSDGPVPSTPNQAQPFQTLTERARALLEQGRGLVLDASAVAPDVRLKTDLSEFTGQDAYLQAAAIWARRGRDEYTDLRYEVTRIGETAPNTVVAQWTVYWTPSQLKGLVALVEAWPGVVVKWFDLLDRLDKRSQFTWAAVAKLFWTAATTGEMRLPIAAMPGTSTLEFDSEGRLIRQTESLQLLKAIREERVQNKRVAKDVEAFMTEARRPPGTLYDEWDVVLRRDVGISRVPGMGQLDVEGMSAAEQNQFIENVSLILNFGVVIVLAFGITTGYMYIQSVNEKAEMMQRLLDSGYGY</sequence>
<reference evidence="2" key="1">
    <citation type="submission" date="2021-01" db="EMBL/GenBank/DDBJ databases">
        <authorList>
            <person name="Corre E."/>
            <person name="Pelletier E."/>
            <person name="Niang G."/>
            <person name="Scheremetjew M."/>
            <person name="Finn R."/>
            <person name="Kale V."/>
            <person name="Holt S."/>
            <person name="Cochrane G."/>
            <person name="Meng A."/>
            <person name="Brown T."/>
            <person name="Cohen L."/>
        </authorList>
    </citation>
    <scope>NUCLEOTIDE SEQUENCE</scope>
    <source>
        <strain evidence="2">NIES-381</strain>
    </source>
</reference>
<protein>
    <recommendedName>
        <fullName evidence="3">Transmembrane protein</fullName>
    </recommendedName>
</protein>
<organism evidence="2">
    <name type="scientific">Eutreptiella gymnastica</name>
    <dbReference type="NCBI Taxonomy" id="73025"/>
    <lineage>
        <taxon>Eukaryota</taxon>
        <taxon>Discoba</taxon>
        <taxon>Euglenozoa</taxon>
        <taxon>Euglenida</taxon>
        <taxon>Spirocuta</taxon>
        <taxon>Euglenophyceae</taxon>
        <taxon>Eutreptiales</taxon>
        <taxon>Eutreptiaceae</taxon>
        <taxon>Eutreptiella</taxon>
    </lineage>
</organism>
<dbReference type="AlphaFoldDB" id="A0A7S1I9G0"/>
<proteinExistence type="predicted"/>